<keyword evidence="9" id="KW-1185">Reference proteome</keyword>
<dbReference type="PANTHER" id="PTHR42788">
    <property type="entry name" value="TAURINE IMPORT ATP-BINDING PROTEIN-RELATED"/>
    <property type="match status" value="1"/>
</dbReference>
<evidence type="ECO:0000256" key="6">
    <source>
        <dbReference type="ARBA" id="ARBA00023136"/>
    </source>
</evidence>
<dbReference type="PROSITE" id="PS50893">
    <property type="entry name" value="ABC_TRANSPORTER_2"/>
    <property type="match status" value="1"/>
</dbReference>
<evidence type="ECO:0000259" key="7">
    <source>
        <dbReference type="PROSITE" id="PS50893"/>
    </source>
</evidence>
<proteinExistence type="predicted"/>
<feature type="domain" description="ABC transporter" evidence="7">
    <location>
        <begin position="12"/>
        <end position="256"/>
    </location>
</feature>
<evidence type="ECO:0000256" key="2">
    <source>
        <dbReference type="ARBA" id="ARBA00022448"/>
    </source>
</evidence>
<gene>
    <name evidence="8" type="ORF">ACFPJ4_10220</name>
</gene>
<dbReference type="EMBL" id="JBHSMG010000002">
    <property type="protein sequence ID" value="MFC5502611.1"/>
    <property type="molecule type" value="Genomic_DNA"/>
</dbReference>
<dbReference type="Gene3D" id="3.40.50.300">
    <property type="entry name" value="P-loop containing nucleotide triphosphate hydrolases"/>
    <property type="match status" value="1"/>
</dbReference>
<evidence type="ECO:0000313" key="9">
    <source>
        <dbReference type="Proteomes" id="UP001596039"/>
    </source>
</evidence>
<organism evidence="8 9">
    <name type="scientific">Lysinimonas soli</name>
    <dbReference type="NCBI Taxonomy" id="1074233"/>
    <lineage>
        <taxon>Bacteria</taxon>
        <taxon>Bacillati</taxon>
        <taxon>Actinomycetota</taxon>
        <taxon>Actinomycetes</taxon>
        <taxon>Micrococcales</taxon>
        <taxon>Microbacteriaceae</taxon>
        <taxon>Lysinimonas</taxon>
    </lineage>
</organism>
<comment type="subcellular location">
    <subcellularLocation>
        <location evidence="1">Cell membrane</location>
        <topology evidence="1">Peripheral membrane protein</topology>
    </subcellularLocation>
</comment>
<sequence length="275" mass="29562">MTTEEPAALELIGVQQVFNKGRVDEVHALRGIDVTLRRGEFVTVVGSNGAGKSTMVQAVAGSVRPTAGRVKMHGRDVTTWSDYKRAGLVARVFDDPRIGSAPELSIEDNLALAMSRGSRRTLRFAVSNRRRATMRDHLAQLGLGLENRLHDRVGMLSAGQRQSLTMIMAGMQQPQVLLLDEHLAALDPATAAKVLDLTSRIVRDMGCATLMVTHNMEHAIALGDRLLVMSRGSVIADIVGPQGMSPQDVIDVIVGAGGSVNDRSLLPESLRGEGE</sequence>
<dbReference type="InterPro" id="IPR027417">
    <property type="entry name" value="P-loop_NTPase"/>
</dbReference>
<dbReference type="GO" id="GO:0005524">
    <property type="term" value="F:ATP binding"/>
    <property type="evidence" value="ECO:0007669"/>
    <property type="project" value="UniProtKB-KW"/>
</dbReference>
<keyword evidence="4" id="KW-0547">Nucleotide-binding</keyword>
<dbReference type="InterPro" id="IPR050166">
    <property type="entry name" value="ABC_transporter_ATP-bind"/>
</dbReference>
<keyword evidence="5 8" id="KW-0067">ATP-binding</keyword>
<dbReference type="InterPro" id="IPR003593">
    <property type="entry name" value="AAA+_ATPase"/>
</dbReference>
<protein>
    <submittedName>
        <fullName evidence="8">ABC transporter ATP-binding protein</fullName>
    </submittedName>
</protein>
<name>A0ABW0NQA8_9MICO</name>
<dbReference type="SMART" id="SM00382">
    <property type="entry name" value="AAA"/>
    <property type="match status" value="1"/>
</dbReference>
<evidence type="ECO:0000256" key="1">
    <source>
        <dbReference type="ARBA" id="ARBA00004202"/>
    </source>
</evidence>
<keyword evidence="6" id="KW-0472">Membrane</keyword>
<comment type="caution">
    <text evidence="8">The sequence shown here is derived from an EMBL/GenBank/DDBJ whole genome shotgun (WGS) entry which is preliminary data.</text>
</comment>
<accession>A0ABW0NQA8</accession>
<reference evidence="9" key="1">
    <citation type="journal article" date="2019" name="Int. J. Syst. Evol. Microbiol.">
        <title>The Global Catalogue of Microorganisms (GCM) 10K type strain sequencing project: providing services to taxonomists for standard genome sequencing and annotation.</title>
        <authorList>
            <consortium name="The Broad Institute Genomics Platform"/>
            <consortium name="The Broad Institute Genome Sequencing Center for Infectious Disease"/>
            <person name="Wu L."/>
            <person name="Ma J."/>
        </authorList>
    </citation>
    <scope>NUCLEOTIDE SEQUENCE [LARGE SCALE GENOMIC DNA]</scope>
    <source>
        <strain evidence="9">CGMCC 4.6997</strain>
    </source>
</reference>
<evidence type="ECO:0000256" key="3">
    <source>
        <dbReference type="ARBA" id="ARBA00022475"/>
    </source>
</evidence>
<evidence type="ECO:0000256" key="4">
    <source>
        <dbReference type="ARBA" id="ARBA00022741"/>
    </source>
</evidence>
<dbReference type="PANTHER" id="PTHR42788:SF7">
    <property type="entry name" value="NITRATE ABC TRANSPORTER ATP-BINDING PROTEIN"/>
    <property type="match status" value="1"/>
</dbReference>
<dbReference type="Pfam" id="PF00005">
    <property type="entry name" value="ABC_tran"/>
    <property type="match status" value="1"/>
</dbReference>
<dbReference type="InterPro" id="IPR003439">
    <property type="entry name" value="ABC_transporter-like_ATP-bd"/>
</dbReference>
<keyword evidence="3" id="KW-1003">Cell membrane</keyword>
<dbReference type="SUPFAM" id="SSF52540">
    <property type="entry name" value="P-loop containing nucleoside triphosphate hydrolases"/>
    <property type="match status" value="1"/>
</dbReference>
<evidence type="ECO:0000313" key="8">
    <source>
        <dbReference type="EMBL" id="MFC5502611.1"/>
    </source>
</evidence>
<dbReference type="Proteomes" id="UP001596039">
    <property type="component" value="Unassembled WGS sequence"/>
</dbReference>
<evidence type="ECO:0000256" key="5">
    <source>
        <dbReference type="ARBA" id="ARBA00022840"/>
    </source>
</evidence>
<keyword evidence="2" id="KW-0813">Transport</keyword>
<dbReference type="RefSeq" id="WP_386740300.1">
    <property type="nucleotide sequence ID" value="NZ_JBHSMG010000002.1"/>
</dbReference>